<evidence type="ECO:0000313" key="2">
    <source>
        <dbReference type="Proteomes" id="UP001219934"/>
    </source>
</evidence>
<sequence>MFQHIDDGNHMTALTPWAQSRHAHILTYNHVRVPVLPLGLQCWQRKALCCSQCADSVLEAVAAERLQSRAPREWPVLHPRRAGLVRGRTPSY</sequence>
<proteinExistence type="predicted"/>
<accession>A0AAD6FS57</accession>
<dbReference type="AlphaFoldDB" id="A0AAD6FS57"/>
<protein>
    <submittedName>
        <fullName evidence="1">Uncharacterized protein</fullName>
    </submittedName>
</protein>
<name>A0AAD6FS57_9TELE</name>
<comment type="caution">
    <text evidence="1">The sequence shown here is derived from an EMBL/GenBank/DDBJ whole genome shotgun (WGS) entry which is preliminary data.</text>
</comment>
<evidence type="ECO:0000313" key="1">
    <source>
        <dbReference type="EMBL" id="KAJ4943853.1"/>
    </source>
</evidence>
<reference evidence="1" key="1">
    <citation type="submission" date="2022-11" db="EMBL/GenBank/DDBJ databases">
        <title>Chromosome-level genome of Pogonophryne albipinna.</title>
        <authorList>
            <person name="Jo E."/>
        </authorList>
    </citation>
    <scope>NUCLEOTIDE SEQUENCE</scope>
    <source>
        <strain evidence="1">SGF0006</strain>
        <tissue evidence="1">Muscle</tissue>
    </source>
</reference>
<dbReference type="Proteomes" id="UP001219934">
    <property type="component" value="Unassembled WGS sequence"/>
</dbReference>
<keyword evidence="2" id="KW-1185">Reference proteome</keyword>
<dbReference type="EMBL" id="JAPTMU010000005">
    <property type="protein sequence ID" value="KAJ4943853.1"/>
    <property type="molecule type" value="Genomic_DNA"/>
</dbReference>
<gene>
    <name evidence="1" type="ORF">JOQ06_006347</name>
</gene>
<organism evidence="1 2">
    <name type="scientific">Pogonophryne albipinna</name>
    <dbReference type="NCBI Taxonomy" id="1090488"/>
    <lineage>
        <taxon>Eukaryota</taxon>
        <taxon>Metazoa</taxon>
        <taxon>Chordata</taxon>
        <taxon>Craniata</taxon>
        <taxon>Vertebrata</taxon>
        <taxon>Euteleostomi</taxon>
        <taxon>Actinopterygii</taxon>
        <taxon>Neopterygii</taxon>
        <taxon>Teleostei</taxon>
        <taxon>Neoteleostei</taxon>
        <taxon>Acanthomorphata</taxon>
        <taxon>Eupercaria</taxon>
        <taxon>Perciformes</taxon>
        <taxon>Notothenioidei</taxon>
        <taxon>Pogonophryne</taxon>
    </lineage>
</organism>